<dbReference type="EMBL" id="BAAANK010000002">
    <property type="protein sequence ID" value="GAA1828102.1"/>
    <property type="molecule type" value="Genomic_DNA"/>
</dbReference>
<feature type="compositionally biased region" description="Basic and acidic residues" evidence="1">
    <location>
        <begin position="128"/>
        <end position="145"/>
    </location>
</feature>
<name>A0ABP4YW14_9MICO</name>
<feature type="compositionally biased region" description="Acidic residues" evidence="1">
    <location>
        <begin position="108"/>
        <end position="117"/>
    </location>
</feature>
<proteinExistence type="predicted"/>
<dbReference type="Proteomes" id="UP001501746">
    <property type="component" value="Unassembled WGS sequence"/>
</dbReference>
<reference evidence="4" key="1">
    <citation type="journal article" date="2019" name="Int. J. Syst. Evol. Microbiol.">
        <title>The Global Catalogue of Microorganisms (GCM) 10K type strain sequencing project: providing services to taxonomists for standard genome sequencing and annotation.</title>
        <authorList>
            <consortium name="The Broad Institute Genomics Platform"/>
            <consortium name="The Broad Institute Genome Sequencing Center for Infectious Disease"/>
            <person name="Wu L."/>
            <person name="Ma J."/>
        </authorList>
    </citation>
    <scope>NUCLEOTIDE SEQUENCE [LARGE SCALE GENOMIC DNA]</scope>
    <source>
        <strain evidence="4">JCM 14323</strain>
    </source>
</reference>
<gene>
    <name evidence="3" type="ORF">GCM10009750_09570</name>
</gene>
<feature type="region of interest" description="Disordered" evidence="1">
    <location>
        <begin position="94"/>
        <end position="145"/>
    </location>
</feature>
<dbReference type="PROSITE" id="PS51257">
    <property type="entry name" value="PROKAR_LIPOPROTEIN"/>
    <property type="match status" value="1"/>
</dbReference>
<protein>
    <recommendedName>
        <fullName evidence="5">Mucin-associated surface protein</fullName>
    </recommendedName>
</protein>
<evidence type="ECO:0000313" key="4">
    <source>
        <dbReference type="Proteomes" id="UP001501746"/>
    </source>
</evidence>
<evidence type="ECO:0000256" key="1">
    <source>
        <dbReference type="SAM" id="MobiDB-lite"/>
    </source>
</evidence>
<evidence type="ECO:0008006" key="5">
    <source>
        <dbReference type="Google" id="ProtNLM"/>
    </source>
</evidence>
<evidence type="ECO:0000256" key="2">
    <source>
        <dbReference type="SAM" id="SignalP"/>
    </source>
</evidence>
<evidence type="ECO:0000313" key="3">
    <source>
        <dbReference type="EMBL" id="GAA1828102.1"/>
    </source>
</evidence>
<feature type="chain" id="PRO_5045431294" description="Mucin-associated surface protein" evidence="2">
    <location>
        <begin position="27"/>
        <end position="145"/>
    </location>
</feature>
<feature type="signal peptide" evidence="2">
    <location>
        <begin position="1"/>
        <end position="26"/>
    </location>
</feature>
<keyword evidence="4" id="KW-1185">Reference proteome</keyword>
<dbReference type="RefSeq" id="WP_157427118.1">
    <property type="nucleotide sequence ID" value="NZ_BAAANK010000002.1"/>
</dbReference>
<sequence length="145" mass="14532">MTRRRSTALAAAAVTFALATGLSACAPQGEDASAELHASVVQVAERAASGDYAGAIAELDLLEAEVADAAEDGSLDAAREQEILDAMGLVRTDLEAAEAATTPAPSEPADESEDSGDEGPGNSGENNGDDKGKGKGNDKGKGKDD</sequence>
<comment type="caution">
    <text evidence="3">The sequence shown here is derived from an EMBL/GenBank/DDBJ whole genome shotgun (WGS) entry which is preliminary data.</text>
</comment>
<organism evidence="3 4">
    <name type="scientific">Agromyces salentinus</name>
    <dbReference type="NCBI Taxonomy" id="269421"/>
    <lineage>
        <taxon>Bacteria</taxon>
        <taxon>Bacillati</taxon>
        <taxon>Actinomycetota</taxon>
        <taxon>Actinomycetes</taxon>
        <taxon>Micrococcales</taxon>
        <taxon>Microbacteriaceae</taxon>
        <taxon>Agromyces</taxon>
    </lineage>
</organism>
<accession>A0ABP4YW14</accession>
<keyword evidence="2" id="KW-0732">Signal</keyword>